<organism evidence="3 4">
    <name type="scientific">Orbilia brochopaga</name>
    <dbReference type="NCBI Taxonomy" id="3140254"/>
    <lineage>
        <taxon>Eukaryota</taxon>
        <taxon>Fungi</taxon>
        <taxon>Dikarya</taxon>
        <taxon>Ascomycota</taxon>
        <taxon>Pezizomycotina</taxon>
        <taxon>Orbiliomycetes</taxon>
        <taxon>Orbiliales</taxon>
        <taxon>Orbiliaceae</taxon>
        <taxon>Orbilia</taxon>
    </lineage>
</organism>
<evidence type="ECO:0000256" key="2">
    <source>
        <dbReference type="SAM" id="Phobius"/>
    </source>
</evidence>
<sequence length="676" mass="74131">MIDSLSFRSSYIDCYYNAVGLSAAFVRGRCHSAAVSYLTCAPPKLSHLHVLHTYIYISPTLIRRFAIALLGTLLSSSNYLIYRPANRECAIVYVRAVLYCTSIAGSFATMMHRSKGNSPDGSSKPTTTTTNTTSPTTTNTPPTINIQKADSVDHGDGGTGGTSRSFHEHDEPDERTSLLSSSHHGVSGQPPLDIDDPAVTPLNLWSIRFLRYFTLLLLAVACVSWLILLVITFVNPPGMHSRGGGWYAFGCSTLAVGVLGLLLFSFTIPSRGGQVVQGIIAVLLLVNFIVVLSVPELRGEEGWIGIASSVFVLFVTIWAVIVDRTVEWGKKEEEERLTGRAETRRSLKEWFSVFTALVVIFVFLAIAILFTGTLSLRAYDHSLKVPGRRVWVDDHTYQVHVYCTSRHNTNDTREGVTVFLEAGERAVGGGMLDWAHEAYVDGKIGRLCYWDRPGYGFSDVAPSPLSAGMVADALSEALAKLGESGPFILVSAGVGSIYSRIFAARHGRAVKGLLLIDPVHEEYLPTLASPSRGFFLWFRGVTSPLGLETLLPAIFRSRTREDRIIGRSSASNPRLISAKLQESLAANTFTKAEISTARETLERKVPLVVVSSGESVKRDERWDRWQQDMTKITDHLIAWDIVSKAPHRVWETQAGVDALTKRVAQLVDLAVGGKKG</sequence>
<keyword evidence="4" id="KW-1185">Reference proteome</keyword>
<name>A0AAV9UW15_9PEZI</name>
<gene>
    <name evidence="3" type="ORF">TWF696_006173</name>
</gene>
<feature type="compositionally biased region" description="Low complexity" evidence="1">
    <location>
        <begin position="177"/>
        <end position="188"/>
    </location>
</feature>
<accession>A0AAV9UW15</accession>
<feature type="compositionally biased region" description="Basic and acidic residues" evidence="1">
    <location>
        <begin position="165"/>
        <end position="176"/>
    </location>
</feature>
<feature type="compositionally biased region" description="Low complexity" evidence="1">
    <location>
        <begin position="125"/>
        <end position="143"/>
    </location>
</feature>
<feature type="transmembrane region" description="Helical" evidence="2">
    <location>
        <begin position="212"/>
        <end position="234"/>
    </location>
</feature>
<keyword evidence="2" id="KW-0812">Transmembrane</keyword>
<dbReference type="EMBL" id="JAVHNQ010000004">
    <property type="protein sequence ID" value="KAK6349913.1"/>
    <property type="molecule type" value="Genomic_DNA"/>
</dbReference>
<dbReference type="Pfam" id="PF10329">
    <property type="entry name" value="DUF2417"/>
    <property type="match status" value="1"/>
</dbReference>
<evidence type="ECO:0008006" key="5">
    <source>
        <dbReference type="Google" id="ProtNLM"/>
    </source>
</evidence>
<feature type="region of interest" description="Disordered" evidence="1">
    <location>
        <begin position="114"/>
        <end position="192"/>
    </location>
</feature>
<feature type="transmembrane region" description="Helical" evidence="2">
    <location>
        <begin position="61"/>
        <end position="81"/>
    </location>
</feature>
<keyword evidence="2" id="KW-1133">Transmembrane helix</keyword>
<dbReference type="Proteomes" id="UP001375240">
    <property type="component" value="Unassembled WGS sequence"/>
</dbReference>
<dbReference type="InterPro" id="IPR019431">
    <property type="entry name" value="DUF2417"/>
</dbReference>
<feature type="transmembrane region" description="Helical" evidence="2">
    <location>
        <begin position="303"/>
        <end position="322"/>
    </location>
</feature>
<evidence type="ECO:0000256" key="1">
    <source>
        <dbReference type="SAM" id="MobiDB-lite"/>
    </source>
</evidence>
<comment type="caution">
    <text evidence="3">The sequence shown here is derived from an EMBL/GenBank/DDBJ whole genome shotgun (WGS) entry which is preliminary data.</text>
</comment>
<evidence type="ECO:0000313" key="3">
    <source>
        <dbReference type="EMBL" id="KAK6349913.1"/>
    </source>
</evidence>
<dbReference type="SUPFAM" id="SSF53474">
    <property type="entry name" value="alpha/beta-Hydrolases"/>
    <property type="match status" value="1"/>
</dbReference>
<keyword evidence="2" id="KW-0472">Membrane</keyword>
<feature type="transmembrane region" description="Helical" evidence="2">
    <location>
        <begin position="350"/>
        <end position="370"/>
    </location>
</feature>
<dbReference type="Gene3D" id="3.40.50.1820">
    <property type="entry name" value="alpha/beta hydrolase"/>
    <property type="match status" value="1"/>
</dbReference>
<reference evidence="3 4" key="1">
    <citation type="submission" date="2019-10" db="EMBL/GenBank/DDBJ databases">
        <authorList>
            <person name="Palmer J.M."/>
        </authorList>
    </citation>
    <scope>NUCLEOTIDE SEQUENCE [LARGE SCALE GENOMIC DNA]</scope>
    <source>
        <strain evidence="3 4">TWF696</strain>
    </source>
</reference>
<evidence type="ECO:0000313" key="4">
    <source>
        <dbReference type="Proteomes" id="UP001375240"/>
    </source>
</evidence>
<feature type="transmembrane region" description="Helical" evidence="2">
    <location>
        <begin position="246"/>
        <end position="268"/>
    </location>
</feature>
<feature type="transmembrane region" description="Helical" evidence="2">
    <location>
        <begin position="275"/>
        <end position="297"/>
    </location>
</feature>
<dbReference type="InterPro" id="IPR029058">
    <property type="entry name" value="AB_hydrolase_fold"/>
</dbReference>
<proteinExistence type="predicted"/>
<dbReference type="AlphaFoldDB" id="A0AAV9UW15"/>
<protein>
    <recommendedName>
        <fullName evidence="5">Mitochondrial integral membrane protein</fullName>
    </recommendedName>
</protein>